<comment type="caution">
    <text evidence="1">The sequence shown here is derived from an EMBL/GenBank/DDBJ whole genome shotgun (WGS) entry which is preliminary data.</text>
</comment>
<dbReference type="AlphaFoldDB" id="A0A316DIE9"/>
<reference evidence="1 2" key="1">
    <citation type="submission" date="2018-05" db="EMBL/GenBank/DDBJ databases">
        <title>Genomic Encyclopedia of Archaeal and Bacterial Type Strains, Phase II (KMG-II): from individual species to whole genera.</title>
        <authorList>
            <person name="Goeker M."/>
        </authorList>
    </citation>
    <scope>NUCLEOTIDE SEQUENCE [LARGE SCALE GENOMIC DNA]</scope>
    <source>
        <strain evidence="1 2">DSM 22214</strain>
    </source>
</reference>
<evidence type="ECO:0000313" key="2">
    <source>
        <dbReference type="Proteomes" id="UP000245489"/>
    </source>
</evidence>
<name>A0A316DIE9_9BACT</name>
<dbReference type="RefSeq" id="WP_109745040.1">
    <property type="nucleotide sequence ID" value="NZ_QGGO01000035.1"/>
</dbReference>
<keyword evidence="2" id="KW-1185">Reference proteome</keyword>
<accession>A0A316DIE9</accession>
<gene>
    <name evidence="1" type="ORF">LV89_04381</name>
</gene>
<sequence>MNTLIIEPNTKSDYQLFVSLAKRLNVTFREEKAKIKTKNEQEDMLFAKAKQLKKKLKEEAFFALAGSFEDLDTDAMIKDIEESRTTKDIDTLWN</sequence>
<organism evidence="1 2">
    <name type="scientific">Arcicella aurantiaca</name>
    <dbReference type="NCBI Taxonomy" id="591202"/>
    <lineage>
        <taxon>Bacteria</taxon>
        <taxon>Pseudomonadati</taxon>
        <taxon>Bacteroidota</taxon>
        <taxon>Cytophagia</taxon>
        <taxon>Cytophagales</taxon>
        <taxon>Flectobacillaceae</taxon>
        <taxon>Arcicella</taxon>
    </lineage>
</organism>
<protein>
    <submittedName>
        <fullName evidence="1">Uncharacterized protein</fullName>
    </submittedName>
</protein>
<evidence type="ECO:0000313" key="1">
    <source>
        <dbReference type="EMBL" id="PWK17466.1"/>
    </source>
</evidence>
<proteinExistence type="predicted"/>
<dbReference type="Proteomes" id="UP000245489">
    <property type="component" value="Unassembled WGS sequence"/>
</dbReference>
<dbReference type="EMBL" id="QGGO01000035">
    <property type="protein sequence ID" value="PWK17466.1"/>
    <property type="molecule type" value="Genomic_DNA"/>
</dbReference>